<keyword evidence="3" id="KW-1185">Reference proteome</keyword>
<feature type="region of interest" description="Disordered" evidence="1">
    <location>
        <begin position="351"/>
        <end position="509"/>
    </location>
</feature>
<reference evidence="2 3" key="1">
    <citation type="submission" date="2023-03" db="EMBL/GenBank/DDBJ databases">
        <title>Mating type loci evolution in Malassezia.</title>
        <authorList>
            <person name="Coelho M.A."/>
        </authorList>
    </citation>
    <scope>NUCLEOTIDE SEQUENCE [LARGE SCALE GENOMIC DNA]</scope>
    <source>
        <strain evidence="2 3">CBS 9725</strain>
    </source>
</reference>
<feature type="compositionally biased region" description="Basic and acidic residues" evidence="1">
    <location>
        <begin position="778"/>
        <end position="787"/>
    </location>
</feature>
<accession>A0AAJ5YVK4</accession>
<dbReference type="SUPFAM" id="SSF57850">
    <property type="entry name" value="RING/U-box"/>
    <property type="match status" value="1"/>
</dbReference>
<organism evidence="2 3">
    <name type="scientific">Malassezia yamatoensis</name>
    <dbReference type="NCBI Taxonomy" id="253288"/>
    <lineage>
        <taxon>Eukaryota</taxon>
        <taxon>Fungi</taxon>
        <taxon>Dikarya</taxon>
        <taxon>Basidiomycota</taxon>
        <taxon>Ustilaginomycotina</taxon>
        <taxon>Malasseziomycetes</taxon>
        <taxon>Malasseziales</taxon>
        <taxon>Malasseziaceae</taxon>
        <taxon>Malassezia</taxon>
    </lineage>
</organism>
<dbReference type="AlphaFoldDB" id="A0AAJ5YVK4"/>
<feature type="compositionally biased region" description="Polar residues" evidence="1">
    <location>
        <begin position="534"/>
        <end position="550"/>
    </location>
</feature>
<feature type="compositionally biased region" description="Basic and acidic residues" evidence="1">
    <location>
        <begin position="483"/>
        <end position="499"/>
    </location>
</feature>
<feature type="compositionally biased region" description="Basic and acidic residues" evidence="1">
    <location>
        <begin position="18"/>
        <end position="29"/>
    </location>
</feature>
<feature type="region of interest" description="Disordered" evidence="1">
    <location>
        <begin position="216"/>
        <end position="324"/>
    </location>
</feature>
<feature type="region of interest" description="Disordered" evidence="1">
    <location>
        <begin position="1034"/>
        <end position="1124"/>
    </location>
</feature>
<feature type="compositionally biased region" description="Polar residues" evidence="1">
    <location>
        <begin position="847"/>
        <end position="886"/>
    </location>
</feature>
<feature type="region of interest" description="Disordered" evidence="1">
    <location>
        <begin position="75"/>
        <end position="192"/>
    </location>
</feature>
<feature type="compositionally biased region" description="Polar residues" evidence="1">
    <location>
        <begin position="405"/>
        <end position="467"/>
    </location>
</feature>
<feature type="compositionally biased region" description="Low complexity" evidence="1">
    <location>
        <begin position="807"/>
        <end position="824"/>
    </location>
</feature>
<sequence length="1236" mass="135027">MAASTDAREANPAPTRSTDTHRPDARLADARNIPELQSTNNTTYDGCDAAVPNATAPFLTNVENHWGRVTLTAPDNMRRRRGRDKRVAAQSRPPRLLVSQPGRGSTSDLRRLAQEARISTRATHALDPPAQSRPRRNSSNANPSQSAGTHTVLLQSSRAIPASQTPPAVPVTSSSSSSSRRTNPSAEEAQLPASWDRRRNVWDEVPETLQLAEMDWVDPPPSFALACTDPSPDPNSEPLDSSAPPPAISEQTSTSHTQPQSPPPPFVSDEEEAGHNVTQAGMDQAGASSSLRMSSPRLISGNSDSESIDDQSTSNSPVNFRDLQQQMAWESDRLAGYTLEERVRRMQQRLANASDAWTYRTNSASHSERHIVQRSEQGQDAVAPPIRAPDRLPQLAPGRPRLRNSRWNETPSSNSHTESMVGEQPSSEQASSHSVSLTTRQPIPKPTSSTSRSGPLTYTPRSPSSILHQVRAPARIAKVGSQSDHESDSSQLESHHDSPSSDSEQEWQREHTALQALHQYERDMRKAVRRSRKQSFNTQQAPMPSEMNQAQSQLLHAFSVLDREMPRAPASQLSTNDTQRDSDNLYDLSSDSESLWADSSEDQSRDSHRFELLDDQPESQPSPVPATNMRTNEATSPRRENLANGSSRERVNQVFLDSRRSLNNASTSAEAHNQPLNEQTITHRDLLPPSDQDVSQVLSANTPPSNINPFRDTLHFARISSENQQHARAIATQAFAHGSEQADSPTRLEQIGNNNRVEQTPLHSNDIHTYPSSSPSDTQRDFRRDNDASMIRTQQQEPKSSDTQGALSISPSAQSPVSSLFSASTPQRNSARPLPPIPAASVPKYQKGSTPRRTPHTPESQVPASPSTYQRESLARSNSTFSNWRSSRAPKPIRSHLPKITPATRHFQPTKAYVQDGTSSSTTSEPSSSANGEQSIASPTTGLPNQHIQEPQALQAEASRRRAPPLPLRHNASSSNVEHDSVVQRRRLAPPPPTQRAPAEQGRIGTRTQRTEAAPAIRGSIGALAYTAPTIRAVPLTGPRSSDSPGDTVRRRLRTPMDLMNPSQIRHGAEFSTERNSAGVTAGSESIDDTLAPTRNSSNDPAARNVAENSAGDPTSDEQRNADQQDSLAGMTDLDLVLLSLEDPTLQYEGATLLGDYLGPAPSTALSVEEIQTIPVGMVETEPCSDAPGSNQRSPRSVVGVRVDECAICLQTFKKGEWACILPCVHMYVRKRLLTN</sequence>
<gene>
    <name evidence="2" type="ORF">MYAM1_003328</name>
</gene>
<protein>
    <submittedName>
        <fullName evidence="2">Uncharacterized protein</fullName>
    </submittedName>
</protein>
<feature type="region of interest" description="Disordered" evidence="1">
    <location>
        <begin position="758"/>
        <end position="1017"/>
    </location>
</feature>
<feature type="region of interest" description="Disordered" evidence="1">
    <location>
        <begin position="524"/>
        <end position="550"/>
    </location>
</feature>
<feature type="compositionally biased region" description="Polar residues" evidence="1">
    <location>
        <begin position="300"/>
        <end position="324"/>
    </location>
</feature>
<dbReference type="EMBL" id="CP119947">
    <property type="protein sequence ID" value="WFD00577.1"/>
    <property type="molecule type" value="Genomic_DNA"/>
</dbReference>
<name>A0AAJ5YVK4_9BASI</name>
<feature type="region of interest" description="Disordered" evidence="1">
    <location>
        <begin position="567"/>
        <end position="652"/>
    </location>
</feature>
<evidence type="ECO:0000256" key="1">
    <source>
        <dbReference type="SAM" id="MobiDB-lite"/>
    </source>
</evidence>
<feature type="compositionally biased region" description="Polar residues" evidence="1">
    <location>
        <begin position="930"/>
        <end position="949"/>
    </location>
</feature>
<dbReference type="Proteomes" id="UP001219567">
    <property type="component" value="Chromosome 5"/>
</dbReference>
<feature type="compositionally biased region" description="Polar residues" evidence="1">
    <location>
        <begin position="35"/>
        <end position="44"/>
    </location>
</feature>
<feature type="compositionally biased region" description="Basic and acidic residues" evidence="1">
    <location>
        <begin position="602"/>
        <end position="612"/>
    </location>
</feature>
<feature type="compositionally biased region" description="Polar residues" evidence="1">
    <location>
        <begin position="137"/>
        <end position="166"/>
    </location>
</feature>
<feature type="compositionally biased region" description="Low complexity" evidence="1">
    <location>
        <begin position="918"/>
        <end position="929"/>
    </location>
</feature>
<feature type="compositionally biased region" description="Polar residues" evidence="1">
    <location>
        <begin position="791"/>
        <end position="806"/>
    </location>
</feature>
<feature type="compositionally biased region" description="Basic and acidic residues" evidence="1">
    <location>
        <begin position="636"/>
        <end position="651"/>
    </location>
</feature>
<feature type="region of interest" description="Disordered" evidence="1">
    <location>
        <begin position="1"/>
        <end position="44"/>
    </location>
</feature>
<evidence type="ECO:0000313" key="2">
    <source>
        <dbReference type="EMBL" id="WFD00577.1"/>
    </source>
</evidence>
<evidence type="ECO:0000313" key="3">
    <source>
        <dbReference type="Proteomes" id="UP001219567"/>
    </source>
</evidence>
<feature type="compositionally biased region" description="Polar residues" evidence="1">
    <location>
        <begin position="276"/>
        <end position="293"/>
    </location>
</feature>
<feature type="compositionally biased region" description="Low complexity" evidence="1">
    <location>
        <begin position="585"/>
        <end position="598"/>
    </location>
</feature>
<proteinExistence type="predicted"/>